<comment type="function">
    <text evidence="2">Putative transcription activator involved in regulating light control of development.</text>
</comment>
<keyword evidence="2" id="KW-0862">Zinc</keyword>
<keyword evidence="6" id="KW-1185">Reference proteome</keyword>
<proteinExistence type="inferred from homology"/>
<dbReference type="Pfam" id="PF04434">
    <property type="entry name" value="SWIM"/>
    <property type="match status" value="1"/>
</dbReference>
<evidence type="ECO:0000259" key="4">
    <source>
        <dbReference type="PROSITE" id="PS50966"/>
    </source>
</evidence>
<protein>
    <recommendedName>
        <fullName evidence="2">Protein FAR1-RELATED SEQUENCE</fullName>
    </recommendedName>
</protein>
<reference evidence="5 6" key="1">
    <citation type="submission" date="2024-04" db="EMBL/GenBank/DDBJ databases">
        <authorList>
            <person name="Fracassetti M."/>
        </authorList>
    </citation>
    <scope>NUCLEOTIDE SEQUENCE [LARGE SCALE GENOMIC DNA]</scope>
</reference>
<accession>A0AAV2DDZ6</accession>
<sequence length="270" mass="31565">MIWTCFQFFSSLLADKRRKETESDYNEKQSVAYIKLEHSPILQHATKIFTPNIFNRIQKQYLKTEFYLMEKLSHTREDGVIVYITYMMEDDECSDERVVLVDISTWKLVCECKMFETFGVLCRHMIKVMRILGDFGDACMRSIPDYYILKRWTLEARKKEVADVDGSVSPSAATEIDTEKGIAMQYRETKTMLNQLATNLSMAGEKDYNNWMGALKKLCNGANKALSNTITSKYRRSVPITELTLKEKSNPRSHDKECYQSTNEKERRRK</sequence>
<evidence type="ECO:0000256" key="2">
    <source>
        <dbReference type="RuleBase" id="RU367018"/>
    </source>
</evidence>
<evidence type="ECO:0000313" key="6">
    <source>
        <dbReference type="Proteomes" id="UP001497516"/>
    </source>
</evidence>
<dbReference type="EMBL" id="OZ034815">
    <property type="protein sequence ID" value="CAL1371760.1"/>
    <property type="molecule type" value="Genomic_DNA"/>
</dbReference>
<dbReference type="GO" id="GO:0006355">
    <property type="term" value="P:regulation of DNA-templated transcription"/>
    <property type="evidence" value="ECO:0007669"/>
    <property type="project" value="UniProtKB-UniRule"/>
</dbReference>
<feature type="region of interest" description="Disordered" evidence="3">
    <location>
        <begin position="242"/>
        <end position="270"/>
    </location>
</feature>
<name>A0AAV2DDZ6_9ROSI</name>
<dbReference type="PANTHER" id="PTHR31669:SF251">
    <property type="entry name" value="PROTEIN FAR1-RELATED SEQUENCE"/>
    <property type="match status" value="1"/>
</dbReference>
<comment type="similarity">
    <text evidence="2">Belongs to the FHY3/FAR1 family.</text>
</comment>
<gene>
    <name evidence="5" type="ORF">LTRI10_LOCUS13808</name>
</gene>
<comment type="subcellular location">
    <subcellularLocation>
        <location evidence="2">Nucleus</location>
    </subcellularLocation>
</comment>
<evidence type="ECO:0000256" key="3">
    <source>
        <dbReference type="SAM" id="MobiDB-lite"/>
    </source>
</evidence>
<organism evidence="5 6">
    <name type="scientific">Linum trigynum</name>
    <dbReference type="NCBI Taxonomy" id="586398"/>
    <lineage>
        <taxon>Eukaryota</taxon>
        <taxon>Viridiplantae</taxon>
        <taxon>Streptophyta</taxon>
        <taxon>Embryophyta</taxon>
        <taxon>Tracheophyta</taxon>
        <taxon>Spermatophyta</taxon>
        <taxon>Magnoliopsida</taxon>
        <taxon>eudicotyledons</taxon>
        <taxon>Gunneridae</taxon>
        <taxon>Pentapetalae</taxon>
        <taxon>rosids</taxon>
        <taxon>fabids</taxon>
        <taxon>Malpighiales</taxon>
        <taxon>Linaceae</taxon>
        <taxon>Linum</taxon>
    </lineage>
</organism>
<keyword evidence="2" id="KW-0539">Nucleus</keyword>
<feature type="domain" description="SWIM-type" evidence="4">
    <location>
        <begin position="99"/>
        <end position="133"/>
    </location>
</feature>
<dbReference type="PROSITE" id="PS50966">
    <property type="entry name" value="ZF_SWIM"/>
    <property type="match status" value="1"/>
</dbReference>
<keyword evidence="1 2" id="KW-0863">Zinc-finger</keyword>
<dbReference type="Proteomes" id="UP001497516">
    <property type="component" value="Chromosome 2"/>
</dbReference>
<evidence type="ECO:0000256" key="1">
    <source>
        <dbReference type="PROSITE-ProRule" id="PRU00325"/>
    </source>
</evidence>
<evidence type="ECO:0000313" key="5">
    <source>
        <dbReference type="EMBL" id="CAL1371760.1"/>
    </source>
</evidence>
<dbReference type="PANTHER" id="PTHR31669">
    <property type="entry name" value="PROTEIN FAR1-RELATED SEQUENCE 10-RELATED"/>
    <property type="match status" value="1"/>
</dbReference>
<dbReference type="AlphaFoldDB" id="A0AAV2DDZ6"/>
<dbReference type="InterPro" id="IPR031052">
    <property type="entry name" value="FHY3/FAR1"/>
</dbReference>
<keyword evidence="2" id="KW-0479">Metal-binding</keyword>
<dbReference type="GO" id="GO:0008270">
    <property type="term" value="F:zinc ion binding"/>
    <property type="evidence" value="ECO:0007669"/>
    <property type="project" value="UniProtKB-UniRule"/>
</dbReference>
<feature type="compositionally biased region" description="Basic and acidic residues" evidence="3">
    <location>
        <begin position="244"/>
        <end position="270"/>
    </location>
</feature>
<dbReference type="GO" id="GO:0005634">
    <property type="term" value="C:nucleus"/>
    <property type="evidence" value="ECO:0007669"/>
    <property type="project" value="UniProtKB-SubCell"/>
</dbReference>
<dbReference type="InterPro" id="IPR007527">
    <property type="entry name" value="Znf_SWIM"/>
</dbReference>